<evidence type="ECO:0000313" key="1">
    <source>
        <dbReference type="EMBL" id="KKS43753.1"/>
    </source>
</evidence>
<comment type="caution">
    <text evidence="1">The sequence shown here is derived from an EMBL/GenBank/DDBJ whole genome shotgun (WGS) entry which is preliminary data.</text>
</comment>
<reference evidence="1 2" key="1">
    <citation type="journal article" date="2015" name="Nature">
        <title>rRNA introns, odd ribosomes, and small enigmatic genomes across a large radiation of phyla.</title>
        <authorList>
            <person name="Brown C.T."/>
            <person name="Hug L.A."/>
            <person name="Thomas B.C."/>
            <person name="Sharon I."/>
            <person name="Castelle C.J."/>
            <person name="Singh A."/>
            <person name="Wilkins M.J."/>
            <person name="Williams K.H."/>
            <person name="Banfield J.F."/>
        </authorList>
    </citation>
    <scope>NUCLEOTIDE SEQUENCE [LARGE SCALE GENOMIC DNA]</scope>
</reference>
<gene>
    <name evidence="1" type="ORF">UV07_C0024G0002</name>
</gene>
<evidence type="ECO:0000313" key="2">
    <source>
        <dbReference type="Proteomes" id="UP000033986"/>
    </source>
</evidence>
<name>A0A0G1C283_9BACT</name>
<dbReference type="AlphaFoldDB" id="A0A0G1C283"/>
<dbReference type="Proteomes" id="UP000033986">
    <property type="component" value="Unassembled WGS sequence"/>
</dbReference>
<sequence length="195" mass="21759">MKYGELNLGQIEAIANKLGGMEGVQRFLSGELVVKVVEKSFAIWKTIVLGRNTSPGEYRNALKANGCHIGDYADQILNKVKVSETETQLDLIVMTVAELGFKKGAIRKQIYDRAIELGLELCPAEVGPALRLRYPDQPYGEWLRISMDPITDSDGDPGVFGVDRDGDERWLYCDFGSPDGFWDAGSRWVFVVPRK</sequence>
<dbReference type="EMBL" id="LCDB01000024">
    <property type="protein sequence ID" value="KKS43753.1"/>
    <property type="molecule type" value="Genomic_DNA"/>
</dbReference>
<organism evidence="1 2">
    <name type="scientific">Candidatus Azambacteria bacterium GW2011_GWB1_42_17</name>
    <dbReference type="NCBI Taxonomy" id="1618615"/>
    <lineage>
        <taxon>Bacteria</taxon>
        <taxon>Candidatus Azamiibacteriota</taxon>
    </lineage>
</organism>
<protein>
    <submittedName>
        <fullName evidence="1">Uncharacterized protein</fullName>
    </submittedName>
</protein>
<accession>A0A0G1C283</accession>
<proteinExistence type="predicted"/>